<evidence type="ECO:0008006" key="3">
    <source>
        <dbReference type="Google" id="ProtNLM"/>
    </source>
</evidence>
<dbReference type="KEGG" id="ccos:Pan44_24610"/>
<dbReference type="Gene3D" id="2.50.20.10">
    <property type="entry name" value="Lipoprotein localisation LolA/LolB/LppX"/>
    <property type="match status" value="1"/>
</dbReference>
<dbReference type="InParanoid" id="A0A517SE92"/>
<dbReference type="Proteomes" id="UP000315700">
    <property type="component" value="Chromosome"/>
</dbReference>
<dbReference type="EMBL" id="CP036271">
    <property type="protein sequence ID" value="QDT54428.1"/>
    <property type="molecule type" value="Genomic_DNA"/>
</dbReference>
<keyword evidence="2" id="KW-1185">Reference proteome</keyword>
<proteinExistence type="predicted"/>
<reference evidence="1 2" key="1">
    <citation type="submission" date="2019-02" db="EMBL/GenBank/DDBJ databases">
        <title>Deep-cultivation of Planctomycetes and their phenomic and genomic characterization uncovers novel biology.</title>
        <authorList>
            <person name="Wiegand S."/>
            <person name="Jogler M."/>
            <person name="Boedeker C."/>
            <person name="Pinto D."/>
            <person name="Vollmers J."/>
            <person name="Rivas-Marin E."/>
            <person name="Kohn T."/>
            <person name="Peeters S.H."/>
            <person name="Heuer A."/>
            <person name="Rast P."/>
            <person name="Oberbeckmann S."/>
            <person name="Bunk B."/>
            <person name="Jeske O."/>
            <person name="Meyerdierks A."/>
            <person name="Storesund J.E."/>
            <person name="Kallscheuer N."/>
            <person name="Luecker S."/>
            <person name="Lage O.M."/>
            <person name="Pohl T."/>
            <person name="Merkel B.J."/>
            <person name="Hornburger P."/>
            <person name="Mueller R.-W."/>
            <person name="Bruemmer F."/>
            <person name="Labrenz M."/>
            <person name="Spormann A.M."/>
            <person name="Op den Camp H."/>
            <person name="Overmann J."/>
            <person name="Amann R."/>
            <person name="Jetten M.S.M."/>
            <person name="Mascher T."/>
            <person name="Medema M.H."/>
            <person name="Devos D.P."/>
            <person name="Kaster A.-K."/>
            <person name="Ovreas L."/>
            <person name="Rohde M."/>
            <person name="Galperin M.Y."/>
            <person name="Jogler C."/>
        </authorList>
    </citation>
    <scope>NUCLEOTIDE SEQUENCE [LARGE SCALE GENOMIC DNA]</scope>
    <source>
        <strain evidence="1 2">Pan44</strain>
    </source>
</reference>
<name>A0A517SE92_9PLAN</name>
<sequence length="425" mass="46500">MSTHHSDLPDEPVDDLLEQAVRAMKLEPIPAGPSAEAITATLQTLEKREQTSNTTILSIPRSRFMRIAKAGSGLLLTSCVVLAIVALRAPTSAYAQVIENARKAKSMSYLTEIRTLGIDRPPAVVREYVAADGRSRTEHMFNGKPSGTVTIHDAAGFPRLLLSDPSALAPPGLAALPVMRRKTAMVRPAHEDKHPVEGGHKNSWLRSLQSLKDTPEKDLGQKELEGKTVRGFEATYGKTHFEMWVDVKTGSPVQIDYDSLVHHVTMTEFQFNQQLDESLFSFDPPEGYEVRQPATTPKVAGGEESLIAALRSFTEKSGGAFPASITDWGEWVTLLFNDVFKGALKKGAVDDNTQGELNATMANLGAVTPFLFAMDKADYRYRGKGKTTADKDAVVFWYKKPNGVYRAIMGDLTVKDIAAAEVPKD</sequence>
<dbReference type="AlphaFoldDB" id="A0A517SE92"/>
<organism evidence="1 2">
    <name type="scientific">Caulifigura coniformis</name>
    <dbReference type="NCBI Taxonomy" id="2527983"/>
    <lineage>
        <taxon>Bacteria</taxon>
        <taxon>Pseudomonadati</taxon>
        <taxon>Planctomycetota</taxon>
        <taxon>Planctomycetia</taxon>
        <taxon>Planctomycetales</taxon>
        <taxon>Planctomycetaceae</taxon>
        <taxon>Caulifigura</taxon>
    </lineage>
</organism>
<dbReference type="OrthoDB" id="291826at2"/>
<gene>
    <name evidence="1" type="ORF">Pan44_24610</name>
</gene>
<accession>A0A517SE92</accession>
<evidence type="ECO:0000313" key="1">
    <source>
        <dbReference type="EMBL" id="QDT54428.1"/>
    </source>
</evidence>
<dbReference type="RefSeq" id="WP_145030285.1">
    <property type="nucleotide sequence ID" value="NZ_CP036271.1"/>
</dbReference>
<protein>
    <recommendedName>
        <fullName evidence="3">DUF2092 domain-containing protein</fullName>
    </recommendedName>
</protein>
<evidence type="ECO:0000313" key="2">
    <source>
        <dbReference type="Proteomes" id="UP000315700"/>
    </source>
</evidence>